<keyword evidence="1" id="KW-1133">Transmembrane helix</keyword>
<keyword evidence="1" id="KW-0472">Membrane</keyword>
<evidence type="ECO:0000256" key="1">
    <source>
        <dbReference type="SAM" id="Phobius"/>
    </source>
</evidence>
<name>A0A0E9RK27_ANGAN</name>
<reference evidence="2" key="2">
    <citation type="journal article" date="2015" name="Fish Shellfish Immunol.">
        <title>Early steps in the European eel (Anguilla anguilla)-Vibrio vulnificus interaction in the gills: Role of the RtxA13 toxin.</title>
        <authorList>
            <person name="Callol A."/>
            <person name="Pajuelo D."/>
            <person name="Ebbesson L."/>
            <person name="Teles M."/>
            <person name="MacKenzie S."/>
            <person name="Amaro C."/>
        </authorList>
    </citation>
    <scope>NUCLEOTIDE SEQUENCE</scope>
</reference>
<sequence length="49" mass="5660">MFTPQEKVSILSDDFDRSNLSFCIFIFVLIILRSIFVLHPVPEIGLNMC</sequence>
<organism evidence="2">
    <name type="scientific">Anguilla anguilla</name>
    <name type="common">European freshwater eel</name>
    <name type="synonym">Muraena anguilla</name>
    <dbReference type="NCBI Taxonomy" id="7936"/>
    <lineage>
        <taxon>Eukaryota</taxon>
        <taxon>Metazoa</taxon>
        <taxon>Chordata</taxon>
        <taxon>Craniata</taxon>
        <taxon>Vertebrata</taxon>
        <taxon>Euteleostomi</taxon>
        <taxon>Actinopterygii</taxon>
        <taxon>Neopterygii</taxon>
        <taxon>Teleostei</taxon>
        <taxon>Anguilliformes</taxon>
        <taxon>Anguillidae</taxon>
        <taxon>Anguilla</taxon>
    </lineage>
</organism>
<feature type="transmembrane region" description="Helical" evidence="1">
    <location>
        <begin position="20"/>
        <end position="38"/>
    </location>
</feature>
<dbReference type="EMBL" id="GBXM01079071">
    <property type="protein sequence ID" value="JAH29506.1"/>
    <property type="molecule type" value="Transcribed_RNA"/>
</dbReference>
<accession>A0A0E9RK27</accession>
<reference evidence="2" key="1">
    <citation type="submission" date="2014-11" db="EMBL/GenBank/DDBJ databases">
        <authorList>
            <person name="Amaro Gonzalez C."/>
        </authorList>
    </citation>
    <scope>NUCLEOTIDE SEQUENCE</scope>
</reference>
<proteinExistence type="predicted"/>
<evidence type="ECO:0000313" key="2">
    <source>
        <dbReference type="EMBL" id="JAH29506.1"/>
    </source>
</evidence>
<dbReference type="AlphaFoldDB" id="A0A0E9RK27"/>
<keyword evidence="1" id="KW-0812">Transmembrane</keyword>
<protein>
    <submittedName>
        <fullName evidence="2">Uncharacterized protein</fullName>
    </submittedName>
</protein>